<dbReference type="Proteomes" id="UP001215151">
    <property type="component" value="Unassembled WGS sequence"/>
</dbReference>
<evidence type="ECO:0000256" key="1">
    <source>
        <dbReference type="SAM" id="MobiDB-lite"/>
    </source>
</evidence>
<feature type="compositionally biased region" description="Low complexity" evidence="1">
    <location>
        <begin position="39"/>
        <end position="55"/>
    </location>
</feature>
<accession>A0AAD7TQL9</accession>
<proteinExistence type="predicted"/>
<gene>
    <name evidence="2" type="ORF">ONZ51_g7379</name>
</gene>
<feature type="region of interest" description="Disordered" evidence="1">
    <location>
        <begin position="19"/>
        <end position="73"/>
    </location>
</feature>
<dbReference type="EMBL" id="JAPEVG010000195">
    <property type="protein sequence ID" value="KAJ8474208.1"/>
    <property type="molecule type" value="Genomic_DNA"/>
</dbReference>
<reference evidence="2" key="1">
    <citation type="submission" date="2022-11" db="EMBL/GenBank/DDBJ databases">
        <title>Genome Sequence of Cubamyces cubensis.</title>
        <authorList>
            <person name="Buettner E."/>
        </authorList>
    </citation>
    <scope>NUCLEOTIDE SEQUENCE</scope>
    <source>
        <strain evidence="2">MPL-01</strain>
    </source>
</reference>
<name>A0AAD7TQL9_9APHY</name>
<evidence type="ECO:0000313" key="3">
    <source>
        <dbReference type="Proteomes" id="UP001215151"/>
    </source>
</evidence>
<evidence type="ECO:0000313" key="2">
    <source>
        <dbReference type="EMBL" id="KAJ8474208.1"/>
    </source>
</evidence>
<dbReference type="AlphaFoldDB" id="A0AAD7TQL9"/>
<organism evidence="2 3">
    <name type="scientific">Trametes cubensis</name>
    <dbReference type="NCBI Taxonomy" id="1111947"/>
    <lineage>
        <taxon>Eukaryota</taxon>
        <taxon>Fungi</taxon>
        <taxon>Dikarya</taxon>
        <taxon>Basidiomycota</taxon>
        <taxon>Agaricomycotina</taxon>
        <taxon>Agaricomycetes</taxon>
        <taxon>Polyporales</taxon>
        <taxon>Polyporaceae</taxon>
        <taxon>Trametes</taxon>
    </lineage>
</organism>
<sequence>MGQPLFSIQLREQALLNGLSNGEMAEEAVEEGTTDVEMTSTSEGEGNVGEESTSSSEEEVVERPQIPRRGTNQPYVPAVDLMLTRGSARVIVSRLRNVHPRGEMAPGDSGWFDQPVHVRARIWTRIRLNYRLNTQPYTQAAFYHVLRFFETVALTHEDRRVSWELAVERVRVLMNAEIERVNNSAGAWSGDVVDQPRLPDVEPRE</sequence>
<feature type="compositionally biased region" description="Acidic residues" evidence="1">
    <location>
        <begin position="24"/>
        <end position="34"/>
    </location>
</feature>
<comment type="caution">
    <text evidence="2">The sequence shown here is derived from an EMBL/GenBank/DDBJ whole genome shotgun (WGS) entry which is preliminary data.</text>
</comment>
<protein>
    <submittedName>
        <fullName evidence="2">Uncharacterized protein</fullName>
    </submittedName>
</protein>
<keyword evidence="3" id="KW-1185">Reference proteome</keyword>